<evidence type="ECO:0000256" key="4">
    <source>
        <dbReference type="ARBA" id="ARBA00022825"/>
    </source>
</evidence>
<reference evidence="9 10" key="1">
    <citation type="submission" date="2015-01" db="EMBL/GenBank/DDBJ databases">
        <title>Comparative genomics of non-oral Prevotella species.</title>
        <authorList>
            <person name="Accetto T."/>
            <person name="Nograsek B."/>
            <person name="Avgustin G."/>
        </authorList>
    </citation>
    <scope>NUCLEOTIDE SEQUENCE [LARGE SCALE GENOMIC DNA]</scope>
    <source>
        <strain evidence="9 10">P5-119</strain>
    </source>
</reference>
<dbReference type="PANTHER" id="PTHR43399">
    <property type="entry name" value="SUBTILISIN-RELATED"/>
    <property type="match status" value="1"/>
</dbReference>
<dbReference type="Pfam" id="PF00082">
    <property type="entry name" value="Peptidase_S8"/>
    <property type="match status" value="2"/>
</dbReference>
<keyword evidence="2 6" id="KW-0645">Protease</keyword>
<evidence type="ECO:0000256" key="3">
    <source>
        <dbReference type="ARBA" id="ARBA00022801"/>
    </source>
</evidence>
<dbReference type="InterPro" id="IPR051048">
    <property type="entry name" value="Peptidase_S8/S53_subtilisin"/>
</dbReference>
<dbReference type="STRING" id="1602171.ST44_08700"/>
<sequence length="750" mass="81149">MKKTLLYILLLLSVATSGSAQHAGASLYKMSRLVRLASIEAKKGQGQYAKTLTGGRERGDSRAFDVPGQRSLCAFVQMKGDGRRVLEENHCTPLAQFGDIYIADIPLRHLDGLSLSESVLRIEAGRSHTLTMDTTAVIVDAPAVWNGSSLPQAYTGQGVVVGVMDVGFDVTSPNFYDTTLTATRIRRFWDQLSPDSIGSGMYVGADYRTPEDILAYAHSHDGLIETHGTHTLGIAAGTGFDTPYRGMAYDADICIVSNAVNTDLPLIPEELLYKYTSATDVLGFKYIFDYAQEVGKPCVISFSEGSSQSFDDDERLFEEVLGQIQGPGRILVASAGNDGSRRTYQHKPRGVERDGVFFLSQSDRTYFCMASENQFQICLSAYTSATDSEQLYIPTSEILNAEDSTVVDSVDFFGHRLKYTIQACRAYFNPDLIAYYLLAEMQGGVGWSLFLSAEAVGEEAAVDFYSSATQFYPSEINPSISGGEPAYSVGSPGCAPSVICVGATAYRDHIVNADGVAQTYDCGHDGEVADYSSVGPTRDGRIKPDVVANGTHVVSSASSYFIEANPEGSVKDYTVATSRFHDRTYPWAAFLGTSMSTPVVAGTIALWLQANPDLTTRQVMDVLAATSHRRDGARQGEKDNRWGYGEIDAYAGLLRVLGLDGISEISNHHPSRLDIKYADDTVWLSAEGEVPAERVSVAIYSVAGKRMLQKAVRLSSDSSGISLSSLPAGVYVVQTTSVTPGFTGSCVFRK</sequence>
<dbReference type="InterPro" id="IPR036852">
    <property type="entry name" value="Peptidase_S8/S53_dom_sf"/>
</dbReference>
<evidence type="ECO:0000313" key="9">
    <source>
        <dbReference type="EMBL" id="KIP61676.1"/>
    </source>
</evidence>
<dbReference type="EMBL" id="JXQK01000063">
    <property type="protein sequence ID" value="KIP61676.1"/>
    <property type="molecule type" value="Genomic_DNA"/>
</dbReference>
<dbReference type="GO" id="GO:0006508">
    <property type="term" value="P:proteolysis"/>
    <property type="evidence" value="ECO:0007669"/>
    <property type="project" value="UniProtKB-KW"/>
</dbReference>
<dbReference type="InterPro" id="IPR023828">
    <property type="entry name" value="Peptidase_S8_Ser-AS"/>
</dbReference>
<dbReference type="PANTHER" id="PTHR43399:SF4">
    <property type="entry name" value="CELL WALL-ASSOCIATED PROTEASE"/>
    <property type="match status" value="1"/>
</dbReference>
<organism evidence="9 10">
    <name type="scientific">Prevotella pectinovora</name>
    <dbReference type="NCBI Taxonomy" id="1602169"/>
    <lineage>
        <taxon>Bacteria</taxon>
        <taxon>Pseudomonadati</taxon>
        <taxon>Bacteroidota</taxon>
        <taxon>Bacteroidia</taxon>
        <taxon>Bacteroidales</taxon>
        <taxon>Prevotellaceae</taxon>
        <taxon>Prevotella</taxon>
    </lineage>
</organism>
<dbReference type="Gene3D" id="3.40.50.200">
    <property type="entry name" value="Peptidase S8/S53 domain"/>
    <property type="match status" value="2"/>
</dbReference>
<accession>A0A0D0HBS8</accession>
<dbReference type="PROSITE" id="PS00138">
    <property type="entry name" value="SUBTILASE_SER"/>
    <property type="match status" value="1"/>
</dbReference>
<keyword evidence="7" id="KW-0732">Signal</keyword>
<dbReference type="InterPro" id="IPR000209">
    <property type="entry name" value="Peptidase_S8/S53_dom"/>
</dbReference>
<keyword evidence="3 6" id="KW-0378">Hydrolase</keyword>
<evidence type="ECO:0000256" key="1">
    <source>
        <dbReference type="ARBA" id="ARBA00011073"/>
    </source>
</evidence>
<dbReference type="GO" id="GO:0004252">
    <property type="term" value="F:serine-type endopeptidase activity"/>
    <property type="evidence" value="ECO:0007669"/>
    <property type="project" value="UniProtKB-UniRule"/>
</dbReference>
<dbReference type="AlphaFoldDB" id="A0A0D0HBS8"/>
<dbReference type="SUPFAM" id="SSF52743">
    <property type="entry name" value="Subtilisin-like"/>
    <property type="match status" value="1"/>
</dbReference>
<evidence type="ECO:0000256" key="2">
    <source>
        <dbReference type="ARBA" id="ARBA00022670"/>
    </source>
</evidence>
<feature type="active site" description="Charge relay system" evidence="5 6">
    <location>
        <position position="165"/>
    </location>
</feature>
<name>A0A0D0HBS8_9BACT</name>
<evidence type="ECO:0000256" key="5">
    <source>
        <dbReference type="PIRSR" id="PIRSR615500-1"/>
    </source>
</evidence>
<dbReference type="PRINTS" id="PR00723">
    <property type="entry name" value="SUBTILISIN"/>
</dbReference>
<feature type="active site" description="Charge relay system" evidence="5 6">
    <location>
        <position position="227"/>
    </location>
</feature>
<feature type="signal peptide" evidence="7">
    <location>
        <begin position="1"/>
        <end position="22"/>
    </location>
</feature>
<feature type="active site" description="Charge relay system" evidence="5 6">
    <location>
        <position position="594"/>
    </location>
</feature>
<keyword evidence="10" id="KW-1185">Reference proteome</keyword>
<comment type="caution">
    <text evidence="9">The sequence shown here is derived from an EMBL/GenBank/DDBJ whole genome shotgun (WGS) entry which is preliminary data.</text>
</comment>
<evidence type="ECO:0000256" key="6">
    <source>
        <dbReference type="PROSITE-ProRule" id="PRU01240"/>
    </source>
</evidence>
<feature type="domain" description="Peptidase S8/S53" evidence="8">
    <location>
        <begin position="156"/>
        <end position="339"/>
    </location>
</feature>
<dbReference type="RefSeq" id="WP_042519550.1">
    <property type="nucleotide sequence ID" value="NZ_JXQK01000063.1"/>
</dbReference>
<comment type="similarity">
    <text evidence="1 6">Belongs to the peptidase S8 family.</text>
</comment>
<gene>
    <name evidence="9" type="ORF">ST44_08700</name>
</gene>
<dbReference type="Proteomes" id="UP000032046">
    <property type="component" value="Unassembled WGS sequence"/>
</dbReference>
<dbReference type="PROSITE" id="PS51892">
    <property type="entry name" value="SUBTILASE"/>
    <property type="match status" value="1"/>
</dbReference>
<evidence type="ECO:0000313" key="10">
    <source>
        <dbReference type="Proteomes" id="UP000032046"/>
    </source>
</evidence>
<dbReference type="InterPro" id="IPR015500">
    <property type="entry name" value="Peptidase_S8_subtilisin-rel"/>
</dbReference>
<protein>
    <recommendedName>
        <fullName evidence="8">Peptidase S8/S53 domain-containing protein</fullName>
    </recommendedName>
</protein>
<evidence type="ECO:0000259" key="8">
    <source>
        <dbReference type="Pfam" id="PF00082"/>
    </source>
</evidence>
<proteinExistence type="inferred from homology"/>
<evidence type="ECO:0000256" key="7">
    <source>
        <dbReference type="SAM" id="SignalP"/>
    </source>
</evidence>
<keyword evidence="4 6" id="KW-0720">Serine protease</keyword>
<feature type="domain" description="Peptidase S8/S53" evidence="8">
    <location>
        <begin position="481"/>
        <end position="645"/>
    </location>
</feature>
<feature type="chain" id="PRO_5002211571" description="Peptidase S8/S53 domain-containing protein" evidence="7">
    <location>
        <begin position="23"/>
        <end position="750"/>
    </location>
</feature>